<dbReference type="SUPFAM" id="SSF48452">
    <property type="entry name" value="TPR-like"/>
    <property type="match status" value="1"/>
</dbReference>
<dbReference type="AlphaFoldDB" id="X0TE69"/>
<accession>X0TE69</accession>
<organism evidence="1">
    <name type="scientific">marine sediment metagenome</name>
    <dbReference type="NCBI Taxonomy" id="412755"/>
    <lineage>
        <taxon>unclassified sequences</taxon>
        <taxon>metagenomes</taxon>
        <taxon>ecological metagenomes</taxon>
    </lineage>
</organism>
<protein>
    <submittedName>
        <fullName evidence="1">Uncharacterized protein</fullName>
    </submittedName>
</protein>
<feature type="non-terminal residue" evidence="1">
    <location>
        <position position="1"/>
    </location>
</feature>
<dbReference type="Gene3D" id="1.25.40.10">
    <property type="entry name" value="Tetratricopeptide repeat domain"/>
    <property type="match status" value="1"/>
</dbReference>
<feature type="non-terminal residue" evidence="1">
    <location>
        <position position="84"/>
    </location>
</feature>
<dbReference type="InterPro" id="IPR019734">
    <property type="entry name" value="TPR_rpt"/>
</dbReference>
<sequence length="84" mass="9376">GTEIDALTNMGMAYIDLESYPEALKYFKLGLEKEELAQDLEEKANLYINIGRVNALQENYDLSLKYCQQAIDTAPLTGRANSGL</sequence>
<dbReference type="SMART" id="SM00028">
    <property type="entry name" value="TPR"/>
    <property type="match status" value="2"/>
</dbReference>
<dbReference type="Pfam" id="PF13424">
    <property type="entry name" value="TPR_12"/>
    <property type="match status" value="1"/>
</dbReference>
<dbReference type="EMBL" id="BARS01014243">
    <property type="protein sequence ID" value="GAF91494.1"/>
    <property type="molecule type" value="Genomic_DNA"/>
</dbReference>
<name>X0TE69_9ZZZZ</name>
<proteinExistence type="predicted"/>
<gene>
    <name evidence="1" type="ORF">S01H1_24164</name>
</gene>
<evidence type="ECO:0000313" key="1">
    <source>
        <dbReference type="EMBL" id="GAF91494.1"/>
    </source>
</evidence>
<dbReference type="InterPro" id="IPR011990">
    <property type="entry name" value="TPR-like_helical_dom_sf"/>
</dbReference>
<reference evidence="1" key="1">
    <citation type="journal article" date="2014" name="Front. Microbiol.">
        <title>High frequency of phylogenetically diverse reductive dehalogenase-homologous genes in deep subseafloor sedimentary metagenomes.</title>
        <authorList>
            <person name="Kawai M."/>
            <person name="Futagami T."/>
            <person name="Toyoda A."/>
            <person name="Takaki Y."/>
            <person name="Nishi S."/>
            <person name="Hori S."/>
            <person name="Arai W."/>
            <person name="Tsubouchi T."/>
            <person name="Morono Y."/>
            <person name="Uchiyama I."/>
            <person name="Ito T."/>
            <person name="Fujiyama A."/>
            <person name="Inagaki F."/>
            <person name="Takami H."/>
        </authorList>
    </citation>
    <scope>NUCLEOTIDE SEQUENCE</scope>
    <source>
        <strain evidence="1">Expedition CK06-06</strain>
    </source>
</reference>
<comment type="caution">
    <text evidence="1">The sequence shown here is derived from an EMBL/GenBank/DDBJ whole genome shotgun (WGS) entry which is preliminary data.</text>
</comment>
<dbReference type="PROSITE" id="PS50005">
    <property type="entry name" value="TPR"/>
    <property type="match status" value="2"/>
</dbReference>